<keyword evidence="2" id="KW-0813">Transport</keyword>
<dbReference type="PROSITE" id="PS51104">
    <property type="entry name" value="PTS_EIIC_TYPE_2"/>
    <property type="match status" value="1"/>
</dbReference>
<dbReference type="InterPro" id="IPR013014">
    <property type="entry name" value="PTS_EIIC_2"/>
</dbReference>
<evidence type="ECO:0000259" key="10">
    <source>
        <dbReference type="PROSITE" id="PS51104"/>
    </source>
</evidence>
<feature type="transmembrane region" description="Helical" evidence="9">
    <location>
        <begin position="126"/>
        <end position="148"/>
    </location>
</feature>
<dbReference type="InterPro" id="IPR003352">
    <property type="entry name" value="PTS_EIIC"/>
</dbReference>
<evidence type="ECO:0000313" key="11">
    <source>
        <dbReference type="EMBL" id="RSU10155.1"/>
    </source>
</evidence>
<dbReference type="OrthoDB" id="9782569at2"/>
<comment type="caution">
    <text evidence="11">The sequence shown here is derived from an EMBL/GenBank/DDBJ whole genome shotgun (WGS) entry which is preliminary data.</text>
</comment>
<keyword evidence="3" id="KW-1003">Cell membrane</keyword>
<dbReference type="PANTHER" id="PTHR30505">
    <property type="entry name" value="FRUCTOSE-LIKE PERMEASE"/>
    <property type="match status" value="1"/>
</dbReference>
<evidence type="ECO:0000256" key="1">
    <source>
        <dbReference type="ARBA" id="ARBA00004429"/>
    </source>
</evidence>
<feature type="transmembrane region" description="Helical" evidence="9">
    <location>
        <begin position="12"/>
        <end position="36"/>
    </location>
</feature>
<feature type="transmembrane region" description="Helical" evidence="9">
    <location>
        <begin position="84"/>
        <end position="114"/>
    </location>
</feature>
<evidence type="ECO:0000256" key="3">
    <source>
        <dbReference type="ARBA" id="ARBA00022475"/>
    </source>
</evidence>
<dbReference type="NCBIfam" id="TIGR01427">
    <property type="entry name" value="PTS_IIC_fructo"/>
    <property type="match status" value="1"/>
</dbReference>
<evidence type="ECO:0000256" key="8">
    <source>
        <dbReference type="ARBA" id="ARBA00023136"/>
    </source>
</evidence>
<accession>A0A430AQ19</accession>
<gene>
    <name evidence="11" type="ORF">CBF29_10225</name>
</gene>
<dbReference type="RefSeq" id="WP_126809628.1">
    <property type="nucleotide sequence ID" value="NZ_NGKA01000016.1"/>
</dbReference>
<dbReference type="GO" id="GO:0005351">
    <property type="term" value="F:carbohydrate:proton symporter activity"/>
    <property type="evidence" value="ECO:0007669"/>
    <property type="project" value="InterPro"/>
</dbReference>
<keyword evidence="8 9" id="KW-0472">Membrane</keyword>
<feature type="transmembrane region" description="Helical" evidence="9">
    <location>
        <begin position="318"/>
        <end position="338"/>
    </location>
</feature>
<keyword evidence="5" id="KW-0598">Phosphotransferase system</keyword>
<keyword evidence="7 9" id="KW-1133">Transmembrane helix</keyword>
<evidence type="ECO:0000256" key="9">
    <source>
        <dbReference type="SAM" id="Phobius"/>
    </source>
</evidence>
<evidence type="ECO:0000256" key="2">
    <source>
        <dbReference type="ARBA" id="ARBA00022448"/>
    </source>
</evidence>
<reference evidence="11 12" key="1">
    <citation type="submission" date="2017-05" db="EMBL/GenBank/DDBJ databases">
        <title>Vagococcus spp. assemblies.</title>
        <authorList>
            <person name="Gulvik C.A."/>
        </authorList>
    </citation>
    <scope>NUCLEOTIDE SEQUENCE [LARGE SCALE GENOMIC DNA]</scope>
    <source>
        <strain evidence="11 12">CCUG 51432</strain>
    </source>
</reference>
<evidence type="ECO:0000256" key="4">
    <source>
        <dbReference type="ARBA" id="ARBA00022597"/>
    </source>
</evidence>
<keyword evidence="6 9" id="KW-0812">Transmembrane</keyword>
<evidence type="ECO:0000313" key="12">
    <source>
        <dbReference type="Proteomes" id="UP000287605"/>
    </source>
</evidence>
<dbReference type="GO" id="GO:0005886">
    <property type="term" value="C:plasma membrane"/>
    <property type="evidence" value="ECO:0007669"/>
    <property type="project" value="UniProtKB-SubCell"/>
</dbReference>
<comment type="subcellular location">
    <subcellularLocation>
        <location evidence="1">Cell inner membrane</location>
        <topology evidence="1">Multi-pass membrane protein</topology>
    </subcellularLocation>
</comment>
<keyword evidence="12" id="KW-1185">Reference proteome</keyword>
<keyword evidence="4" id="KW-0762">Sugar transport</keyword>
<protein>
    <submittedName>
        <fullName evidence="11">PTS fructose-like transporter subunit EIIC</fullName>
    </submittedName>
</protein>
<dbReference type="NCBIfam" id="NF007787">
    <property type="entry name" value="PRK10478.1"/>
    <property type="match status" value="1"/>
</dbReference>
<dbReference type="GO" id="GO:0090563">
    <property type="term" value="F:protein-phosphocysteine-sugar phosphotransferase activity"/>
    <property type="evidence" value="ECO:0007669"/>
    <property type="project" value="TreeGrafter"/>
</dbReference>
<evidence type="ECO:0000256" key="6">
    <source>
        <dbReference type="ARBA" id="ARBA00022692"/>
    </source>
</evidence>
<name>A0A430AQ19_9ENTE</name>
<dbReference type="PANTHER" id="PTHR30505:SF0">
    <property type="entry name" value="FRUCTOSE-LIKE PTS SYSTEM EIIBC COMPONENT-RELATED"/>
    <property type="match status" value="1"/>
</dbReference>
<dbReference type="AlphaFoldDB" id="A0A430AQ19"/>
<dbReference type="Pfam" id="PF02378">
    <property type="entry name" value="PTS_EIIC"/>
    <property type="match status" value="1"/>
</dbReference>
<dbReference type="EMBL" id="NGKA01000016">
    <property type="protein sequence ID" value="RSU10155.1"/>
    <property type="molecule type" value="Genomic_DNA"/>
</dbReference>
<dbReference type="InterPro" id="IPR050864">
    <property type="entry name" value="Bacterial_PTS_Sugar_Transport"/>
</dbReference>
<evidence type="ECO:0000256" key="5">
    <source>
        <dbReference type="ARBA" id="ARBA00022683"/>
    </source>
</evidence>
<feature type="transmembrane region" description="Helical" evidence="9">
    <location>
        <begin position="168"/>
        <end position="187"/>
    </location>
</feature>
<feature type="transmembrane region" description="Helical" evidence="9">
    <location>
        <begin position="48"/>
        <end position="72"/>
    </location>
</feature>
<sequence>MIDLLKDTRKHLMTGVSYMIPFVVAGGILLALSVLFSGTASVPEGGILGGMATVGITGLGLMVPILSGYIAFSMADRPGLAPGIIGGMIANSIGAGFIGGIISGILAGIVVSYIKKIKLPSSLRSLMPIFVLPLLGTTIVGGIMYFVIGQPIASLMNVMTNALESMGTGNLVLLGLILGAMIGSDMGGPINKVAFGFGSAMVGTIDPATGMPSATALAIMGGIGVAICVPPLAMGLATIIAPKKFTVEEKNSGKAAIVMGLVGISEGAIPFAAADPIRVIPANIIGSAIGSAAAILLGAGNPAPWGGWIVAPVAQNPIMYIIATLIGSAVTALIVVFLKKNIKEKIDMDAEQTDEMDFDLDIEIL</sequence>
<evidence type="ECO:0000256" key="7">
    <source>
        <dbReference type="ARBA" id="ARBA00022989"/>
    </source>
</evidence>
<dbReference type="Proteomes" id="UP000287605">
    <property type="component" value="Unassembled WGS sequence"/>
</dbReference>
<proteinExistence type="predicted"/>
<organism evidence="11 12">
    <name type="scientific">Vagococcus elongatus</name>
    <dbReference type="NCBI Taxonomy" id="180344"/>
    <lineage>
        <taxon>Bacteria</taxon>
        <taxon>Bacillati</taxon>
        <taxon>Bacillota</taxon>
        <taxon>Bacilli</taxon>
        <taxon>Lactobacillales</taxon>
        <taxon>Enterococcaceae</taxon>
        <taxon>Vagococcus</taxon>
    </lineage>
</organism>
<dbReference type="GO" id="GO:0009401">
    <property type="term" value="P:phosphoenolpyruvate-dependent sugar phosphotransferase system"/>
    <property type="evidence" value="ECO:0007669"/>
    <property type="project" value="UniProtKB-KW"/>
</dbReference>
<dbReference type="InterPro" id="IPR006327">
    <property type="entry name" value="PTS_IIC_fruc"/>
</dbReference>
<dbReference type="GO" id="GO:0008982">
    <property type="term" value="F:protein-N(PI)-phosphohistidine-sugar phosphotransferase activity"/>
    <property type="evidence" value="ECO:0007669"/>
    <property type="project" value="InterPro"/>
</dbReference>
<feature type="transmembrane region" description="Helical" evidence="9">
    <location>
        <begin position="280"/>
        <end position="298"/>
    </location>
</feature>
<feature type="transmembrane region" description="Helical" evidence="9">
    <location>
        <begin position="217"/>
        <end position="241"/>
    </location>
</feature>
<feature type="domain" description="PTS EIIC type-2" evidence="10">
    <location>
        <begin position="8"/>
        <end position="348"/>
    </location>
</feature>